<dbReference type="PANTHER" id="PTHR32208:SF21">
    <property type="entry name" value="LOW QUALITY PROTEIN: ALDEHYDE OXIDASE GLOX-LIKE"/>
    <property type="match status" value="1"/>
</dbReference>
<dbReference type="Gene3D" id="2.130.10.80">
    <property type="entry name" value="Galactose oxidase/kelch, beta-propeller"/>
    <property type="match status" value="1"/>
</dbReference>
<feature type="domain" description="Galactose oxidase-like Early set" evidence="4">
    <location>
        <begin position="545"/>
        <end position="637"/>
    </location>
</feature>
<gene>
    <name evidence="5" type="ORF">WJX84_007490</name>
</gene>
<keyword evidence="6" id="KW-1185">Reference proteome</keyword>
<feature type="domain" description="Glyoxal oxidase N-terminal" evidence="3">
    <location>
        <begin position="186"/>
        <end position="532"/>
    </location>
</feature>
<evidence type="ECO:0000256" key="1">
    <source>
        <dbReference type="ARBA" id="ARBA00022729"/>
    </source>
</evidence>
<feature type="chain" id="PRO_5043833696" description="Galactose oxidase" evidence="2">
    <location>
        <begin position="26"/>
        <end position="1154"/>
    </location>
</feature>
<dbReference type="InterPro" id="IPR013783">
    <property type="entry name" value="Ig-like_fold"/>
</dbReference>
<dbReference type="Pfam" id="PF09118">
    <property type="entry name" value="GO-like_E_set"/>
    <property type="match status" value="1"/>
</dbReference>
<dbReference type="PANTHER" id="PTHR32208">
    <property type="entry name" value="SECRETED PROTEIN-RELATED"/>
    <property type="match status" value="1"/>
</dbReference>
<evidence type="ECO:0000259" key="4">
    <source>
        <dbReference type="Pfam" id="PF09118"/>
    </source>
</evidence>
<dbReference type="SUPFAM" id="SSF81296">
    <property type="entry name" value="E set domains"/>
    <property type="match status" value="1"/>
</dbReference>
<keyword evidence="1 2" id="KW-0732">Signal</keyword>
<name>A0AAW1T485_9CHLO</name>
<dbReference type="InterPro" id="IPR037293">
    <property type="entry name" value="Gal_Oxidase_central_sf"/>
</dbReference>
<evidence type="ECO:0000259" key="3">
    <source>
        <dbReference type="Pfam" id="PF07250"/>
    </source>
</evidence>
<dbReference type="AlphaFoldDB" id="A0AAW1T485"/>
<dbReference type="InterPro" id="IPR009880">
    <property type="entry name" value="Glyoxal_oxidase_N"/>
</dbReference>
<comment type="caution">
    <text evidence="5">The sequence shown here is derived from an EMBL/GenBank/DDBJ whole genome shotgun (WGS) entry which is preliminary data.</text>
</comment>
<organism evidence="5 6">
    <name type="scientific">Apatococcus fuscideae</name>
    <dbReference type="NCBI Taxonomy" id="2026836"/>
    <lineage>
        <taxon>Eukaryota</taxon>
        <taxon>Viridiplantae</taxon>
        <taxon>Chlorophyta</taxon>
        <taxon>core chlorophytes</taxon>
        <taxon>Trebouxiophyceae</taxon>
        <taxon>Chlorellales</taxon>
        <taxon>Chlorellaceae</taxon>
        <taxon>Apatococcus</taxon>
    </lineage>
</organism>
<dbReference type="InterPro" id="IPR014756">
    <property type="entry name" value="Ig_E-set"/>
</dbReference>
<dbReference type="Gene3D" id="2.60.40.10">
    <property type="entry name" value="Immunoglobulins"/>
    <property type="match status" value="1"/>
</dbReference>
<evidence type="ECO:0000313" key="6">
    <source>
        <dbReference type="Proteomes" id="UP001485043"/>
    </source>
</evidence>
<sequence length="1154" mass="120093">MASRAPLSAHRVLVLLLWQPIKVKFQIIPREPSFAEWAEFTTSDRDLLPNLFPTHIHTSLSLWRKSYDSDEVCGNSCFGTLPNRTGLPGRSCGRKYNYTTAGQTAGAGQTTVNPNAQNNATGTFAVAAVATPVAASGSWNVVGNSGSIAIHFLLFTNNQALVMQRPDLTNPNPYLLAANGDHEIAAVFNVQSNTFVPFHITESPFCSGHLIMPNGQGLIAGGDNVDLMAPFLTNGFFSIRIFNPFGPSYSLGPNMPTGRWYPTLATLPDGTILIVGGAQAEGGGYGGGCSIPDNSIDNPSYIIYNPISNSLSGDVPFAPLAAAWPINLYPFVAVLPNSGSVLVIVGASIGAYVITAGGYTADAAWGAPASLPVPICYPQTATVSLQPLSAANNWAPQVLVVGGSSSDCAGPTTPSSATSYLINASPGANHAPVPEAMPVPRVMGDCVVLPDGTTFCCNGALAGIAGGGPGYGQATGGATAGTIYDPSRPVGSRWRQVADSQILRFYHSVATLTQNAEVLVAGSEATVDYRVQIFTPPYLQGGAPRPTIGSAPNVIVPGTTFTIAFSNVDTIDRVVLSKLAAVTHGNHMDARQLVLACTAAGTSTTCTAPPDATVAPSGQYLLFILRNGVPSIGQYVFVTQGSATSAGNTTTGTTVAIGPPTLNSGTYTIQSVGRTCRPFVSVSGLCSDTLIDTWFTNDGSGRQIFSLQQPQAGVNSYTIEVTAGRNTCGGYNFFSMQPCGGNTNPDLWNVDDGSGRQRFAVQAVPNVAGQFYIIALGRPGGCGTYLSAPACSSADLLMRFAVGDDMTGDQRFILTPTAPIAGSAITVGPPPLPSGTYTFSNVGKTCRPFASLSGDCSNVNIDSWFVQDGSGRQIFNLQLLPTGTNTYTITTTSGRAGCGTPFWSMQACGGSTTATLAATDDGTGLERWSIVPVNGQAGQYYIIGAGRSACANVLGYSSCASSNLLNMFYPGDDGTGLQRFTIAAQAAPAATAANQPLANGNYEIVVAAGRQNCEQYLLGPGCADVNPNPIGGPLLEIDADPRSVWTVTLVAGSTNRYTLVSTNRATCNSFLSGAGCPNPIGNAVAFFGSDDGSGNQEWTLTPAPNNFGVYDVQCSGRATCANYLSVQQCDGTIFPDLYFMDDSSGRQQWRFVPA</sequence>
<evidence type="ECO:0000256" key="2">
    <source>
        <dbReference type="SAM" id="SignalP"/>
    </source>
</evidence>
<dbReference type="InterPro" id="IPR015202">
    <property type="entry name" value="GO-like_E_set"/>
</dbReference>
<dbReference type="Proteomes" id="UP001485043">
    <property type="component" value="Unassembled WGS sequence"/>
</dbReference>
<feature type="signal peptide" evidence="2">
    <location>
        <begin position="1"/>
        <end position="25"/>
    </location>
</feature>
<dbReference type="SUPFAM" id="SSF50965">
    <property type="entry name" value="Galactose oxidase, central domain"/>
    <property type="match status" value="1"/>
</dbReference>
<proteinExistence type="predicted"/>
<evidence type="ECO:0000313" key="5">
    <source>
        <dbReference type="EMBL" id="KAK9863993.1"/>
    </source>
</evidence>
<dbReference type="CDD" id="cd02851">
    <property type="entry name" value="E_set_GO_C"/>
    <property type="match status" value="1"/>
</dbReference>
<dbReference type="Pfam" id="PF07250">
    <property type="entry name" value="Glyoxal_oxid_N"/>
    <property type="match status" value="1"/>
</dbReference>
<evidence type="ECO:0008006" key="7">
    <source>
        <dbReference type="Google" id="ProtNLM"/>
    </source>
</evidence>
<accession>A0AAW1T485</accession>
<dbReference type="InterPro" id="IPR011043">
    <property type="entry name" value="Gal_Oxase/kelch_b-propeller"/>
</dbReference>
<dbReference type="EMBL" id="JALJOV010000404">
    <property type="protein sequence ID" value="KAK9863993.1"/>
    <property type="molecule type" value="Genomic_DNA"/>
</dbReference>
<reference evidence="5 6" key="1">
    <citation type="journal article" date="2024" name="Nat. Commun.">
        <title>Phylogenomics reveals the evolutionary origins of lichenization in chlorophyte algae.</title>
        <authorList>
            <person name="Puginier C."/>
            <person name="Libourel C."/>
            <person name="Otte J."/>
            <person name="Skaloud P."/>
            <person name="Haon M."/>
            <person name="Grisel S."/>
            <person name="Petersen M."/>
            <person name="Berrin J.G."/>
            <person name="Delaux P.M."/>
            <person name="Dal Grande F."/>
            <person name="Keller J."/>
        </authorList>
    </citation>
    <scope>NUCLEOTIDE SEQUENCE [LARGE SCALE GENOMIC DNA]</scope>
    <source>
        <strain evidence="5 6">SAG 2523</strain>
    </source>
</reference>
<protein>
    <recommendedName>
        <fullName evidence="7">Galactose oxidase</fullName>
    </recommendedName>
</protein>